<feature type="signal peptide" evidence="1">
    <location>
        <begin position="1"/>
        <end position="22"/>
    </location>
</feature>
<comment type="caution">
    <text evidence="2">The sequence shown here is derived from an EMBL/GenBank/DDBJ whole genome shotgun (WGS) entry which is preliminary data.</text>
</comment>
<protein>
    <recommendedName>
        <fullName evidence="4">DUF4827 domain-containing protein</fullName>
    </recommendedName>
</protein>
<evidence type="ECO:0000256" key="1">
    <source>
        <dbReference type="SAM" id="SignalP"/>
    </source>
</evidence>
<dbReference type="eggNOG" id="ENOG5032PII">
    <property type="taxonomic scope" value="Bacteria"/>
</dbReference>
<proteinExistence type="predicted"/>
<evidence type="ECO:0008006" key="4">
    <source>
        <dbReference type="Google" id="ProtNLM"/>
    </source>
</evidence>
<dbReference type="RefSeq" id="WP_018967285.1">
    <property type="nucleotide sequence ID" value="NZ_KB899214.1"/>
</dbReference>
<keyword evidence="3" id="KW-1185">Reference proteome</keyword>
<dbReference type="Gene3D" id="3.10.50.40">
    <property type="match status" value="1"/>
</dbReference>
<dbReference type="Pfam" id="PF16109">
    <property type="entry name" value="DUF4827"/>
    <property type="match status" value="1"/>
</dbReference>
<feature type="chain" id="PRO_5001668143" description="DUF4827 domain-containing protein" evidence="1">
    <location>
        <begin position="23"/>
        <end position="215"/>
    </location>
</feature>
<dbReference type="PATRIC" id="fig|1122985.7.peg.1720"/>
<evidence type="ECO:0000313" key="2">
    <source>
        <dbReference type="EMBL" id="KDR52225.1"/>
    </source>
</evidence>
<dbReference type="GO" id="GO:0003755">
    <property type="term" value="F:peptidyl-prolyl cis-trans isomerase activity"/>
    <property type="evidence" value="ECO:0007669"/>
    <property type="project" value="InterPro"/>
</dbReference>
<gene>
    <name evidence="2" type="ORF">HMPREF1991_01655</name>
</gene>
<dbReference type="InterPro" id="IPR032252">
    <property type="entry name" value="DUF4827"/>
</dbReference>
<accession>A0A069QHH8</accession>
<dbReference type="AlphaFoldDB" id="A0A069QHH8"/>
<keyword evidence="1" id="KW-0732">Signal</keyword>
<evidence type="ECO:0000313" key="3">
    <source>
        <dbReference type="Proteomes" id="UP000027442"/>
    </source>
</evidence>
<reference evidence="2 3" key="1">
    <citation type="submission" date="2013-08" db="EMBL/GenBank/DDBJ databases">
        <authorList>
            <person name="Weinstock G."/>
            <person name="Sodergren E."/>
            <person name="Wylie T."/>
            <person name="Fulton L."/>
            <person name="Fulton R."/>
            <person name="Fronick C."/>
            <person name="O'Laughlin M."/>
            <person name="Godfrey J."/>
            <person name="Miner T."/>
            <person name="Herter B."/>
            <person name="Appelbaum E."/>
            <person name="Cordes M."/>
            <person name="Lek S."/>
            <person name="Wollam A."/>
            <person name="Pepin K.H."/>
            <person name="Palsikar V.B."/>
            <person name="Mitreva M."/>
            <person name="Wilson R.K."/>
        </authorList>
    </citation>
    <scope>NUCLEOTIDE SEQUENCE [LARGE SCALE GENOMIC DNA]</scope>
    <source>
        <strain evidence="2 3">ATCC 15930</strain>
    </source>
</reference>
<organism evidence="2 3">
    <name type="scientific">Hoylesella loescheii DSM 19665 = JCM 12249 = ATCC 15930</name>
    <dbReference type="NCBI Taxonomy" id="1122985"/>
    <lineage>
        <taxon>Bacteria</taxon>
        <taxon>Pseudomonadati</taxon>
        <taxon>Bacteroidota</taxon>
        <taxon>Bacteroidia</taxon>
        <taxon>Bacteroidales</taxon>
        <taxon>Prevotellaceae</taxon>
        <taxon>Hoylesella</taxon>
    </lineage>
</organism>
<sequence>MKKLLFSLFLLAGALLWQSCSKYETYADQVETERNAINNYITKQKIKVISESDFKANDFKTDTASNEYVLFESSGVYMQIVRKGSGSKIEQGKTMDILCRFSERNLLTDSIELSSFHPRFVAWVDKMGVTNTSGTFTASFNGNNGLMYRARQRTNGTSVPSGWLTPFTYILLDRLSSSKDAGARVRLIVPHDRGHGAAIKSVTPYFYELELSKAK</sequence>
<dbReference type="HOGENOM" id="CLU_114525_0_0_10"/>
<name>A0A069QHH8_HOYLO</name>
<dbReference type="PROSITE" id="PS51257">
    <property type="entry name" value="PROKAR_LIPOPROTEIN"/>
    <property type="match status" value="1"/>
</dbReference>
<dbReference type="Proteomes" id="UP000027442">
    <property type="component" value="Unassembled WGS sequence"/>
</dbReference>
<dbReference type="EMBL" id="JNGW01000070">
    <property type="protein sequence ID" value="KDR52225.1"/>
    <property type="molecule type" value="Genomic_DNA"/>
</dbReference>
<dbReference type="InterPro" id="IPR046357">
    <property type="entry name" value="PPIase_dom_sf"/>
</dbReference>